<dbReference type="PROSITE" id="PS50297">
    <property type="entry name" value="ANK_REP_REGION"/>
    <property type="match status" value="1"/>
</dbReference>
<dbReference type="InterPro" id="IPR002110">
    <property type="entry name" value="Ankyrin_rpt"/>
</dbReference>
<evidence type="ECO:0000256" key="3">
    <source>
        <dbReference type="PROSITE-ProRule" id="PRU00023"/>
    </source>
</evidence>
<dbReference type="RefSeq" id="XP_067754661.1">
    <property type="nucleotide sequence ID" value="XM_067898504.1"/>
</dbReference>
<name>A0A836LDL0_9TRYP</name>
<comment type="caution">
    <text evidence="5">The sequence shown here is derived from an EMBL/GenBank/DDBJ whole genome shotgun (WGS) entry which is preliminary data.</text>
</comment>
<reference evidence="5 6" key="1">
    <citation type="submission" date="2021-02" db="EMBL/GenBank/DDBJ databases">
        <title>Porcisia hertigi Genome sequencing and assembly.</title>
        <authorList>
            <person name="Almutairi H."/>
            <person name="Gatherer D."/>
        </authorList>
    </citation>
    <scope>NUCLEOTIDE SEQUENCE [LARGE SCALE GENOMIC DNA]</scope>
    <source>
        <strain evidence="5 6">C119</strain>
    </source>
</reference>
<protein>
    <submittedName>
        <fullName evidence="5">Uncharacterized protein</fullName>
    </submittedName>
</protein>
<feature type="region of interest" description="Disordered" evidence="4">
    <location>
        <begin position="613"/>
        <end position="640"/>
    </location>
</feature>
<dbReference type="SUPFAM" id="SSF48403">
    <property type="entry name" value="Ankyrin repeat"/>
    <property type="match status" value="1"/>
</dbReference>
<dbReference type="EMBL" id="JAFJZO010000032">
    <property type="protein sequence ID" value="KAG5496178.1"/>
    <property type="molecule type" value="Genomic_DNA"/>
</dbReference>
<dbReference type="PANTHER" id="PTHR24198:SF165">
    <property type="entry name" value="ANKYRIN REPEAT-CONTAINING PROTEIN-RELATED"/>
    <property type="match status" value="1"/>
</dbReference>
<feature type="repeat" description="ANK" evidence="3">
    <location>
        <begin position="40"/>
        <end position="72"/>
    </location>
</feature>
<dbReference type="OrthoDB" id="244827at2759"/>
<dbReference type="GO" id="GO:0005737">
    <property type="term" value="C:cytoplasm"/>
    <property type="evidence" value="ECO:0007669"/>
    <property type="project" value="TreeGrafter"/>
</dbReference>
<gene>
    <name evidence="5" type="ORF">JKF63_02479</name>
</gene>
<feature type="region of interest" description="Disordered" evidence="4">
    <location>
        <begin position="443"/>
        <end position="548"/>
    </location>
</feature>
<dbReference type="Proteomes" id="UP000674318">
    <property type="component" value="Chromosome 32"/>
</dbReference>
<dbReference type="SMART" id="SM00248">
    <property type="entry name" value="ANK"/>
    <property type="match status" value="2"/>
</dbReference>
<keyword evidence="1" id="KW-0677">Repeat</keyword>
<dbReference type="Pfam" id="PF12796">
    <property type="entry name" value="Ank_2"/>
    <property type="match status" value="1"/>
</dbReference>
<dbReference type="GeneID" id="94288581"/>
<accession>A0A836LDL0</accession>
<proteinExistence type="predicted"/>
<sequence length="692" mass="74132">MAAKGAQALSSAVQLLLSPLEDPFRRYLDVCDDVHLVDAKGNTLLHWAAAVGNASAAYALLQCGVQVDARNVYGATPLHLAAAFAPNVGVIGPLLMRYGASLNAILSPQNPAGVESLLASRGLSKLWSWMVELDGLLHEDDGRSTSLFRCGGSSSLPSVTSIKTRAPLLCAPEDLHLLMKTPSGGAPCTRAEANAKAVRIPRAPARDLSSQGGLTHLVVQRQPAVLSLSSAEAVEAVPSSIATSRAPPESTGREWEATLAVLVSREEAERTQLEKTRAEALLEMRISLCPFPWFPCLNNKGGDTEVDSETPHWSLSRSNNDVQGTIVDHCASAGLTGPIVAVFGEKYDSKGGRWLFVQYREGFHGAESGEAHLAEAWCPLASIAHDPVVLAYLDCYSRTCEVSNPVGVEIGSGASMLNTDGNAGCPLDSMERKQLEEQLRMLPRRSLSSRGSCSSLNTLPRPPSCSAWSAEESPNDCDQRQDDCTASPTNNVDLASTTSSLNCHAPTVEKPPSENFQSRQGGAWVEKKTDRRPSWGFAKRDQHSSSSLQEMWSGVTSSVVSQPTLSVSRARGVHDGATSTADSNTSESGAVQLNHMDGFALVHRDSLLAAKEDISTSTSGVDTEPLGNPDREDAHSFPVNDGRYYLSSTQREKYNMFLRSSALQRLQKLQKRLSSRAAGGASAAQWKATTRI</sequence>
<evidence type="ECO:0000256" key="1">
    <source>
        <dbReference type="ARBA" id="ARBA00022737"/>
    </source>
</evidence>
<dbReference type="InterPro" id="IPR036770">
    <property type="entry name" value="Ankyrin_rpt-contain_sf"/>
</dbReference>
<dbReference type="PROSITE" id="PS50088">
    <property type="entry name" value="ANK_REPEAT"/>
    <property type="match status" value="2"/>
</dbReference>
<feature type="compositionally biased region" description="Basic and acidic residues" evidence="4">
    <location>
        <begin position="525"/>
        <end position="543"/>
    </location>
</feature>
<evidence type="ECO:0000313" key="6">
    <source>
        <dbReference type="Proteomes" id="UP000674318"/>
    </source>
</evidence>
<feature type="compositionally biased region" description="Low complexity" evidence="4">
    <location>
        <begin position="443"/>
        <end position="456"/>
    </location>
</feature>
<feature type="compositionally biased region" description="Polar residues" evidence="4">
    <location>
        <begin position="484"/>
        <end position="502"/>
    </location>
</feature>
<keyword evidence="6" id="KW-1185">Reference proteome</keyword>
<dbReference type="PANTHER" id="PTHR24198">
    <property type="entry name" value="ANKYRIN REPEAT AND PROTEIN KINASE DOMAIN-CONTAINING PROTEIN"/>
    <property type="match status" value="1"/>
</dbReference>
<evidence type="ECO:0000256" key="4">
    <source>
        <dbReference type="SAM" id="MobiDB-lite"/>
    </source>
</evidence>
<keyword evidence="2 3" id="KW-0040">ANK repeat</keyword>
<organism evidence="5 6">
    <name type="scientific">Porcisia hertigi</name>
    <dbReference type="NCBI Taxonomy" id="2761500"/>
    <lineage>
        <taxon>Eukaryota</taxon>
        <taxon>Discoba</taxon>
        <taxon>Euglenozoa</taxon>
        <taxon>Kinetoplastea</taxon>
        <taxon>Metakinetoplastina</taxon>
        <taxon>Trypanosomatida</taxon>
        <taxon>Trypanosomatidae</taxon>
        <taxon>Leishmaniinae</taxon>
        <taxon>Porcisia</taxon>
    </lineage>
</organism>
<evidence type="ECO:0000313" key="5">
    <source>
        <dbReference type="EMBL" id="KAG5496178.1"/>
    </source>
</evidence>
<dbReference type="Gene3D" id="1.25.40.20">
    <property type="entry name" value="Ankyrin repeat-containing domain"/>
    <property type="match status" value="1"/>
</dbReference>
<dbReference type="KEGG" id="phet:94288581"/>
<dbReference type="AlphaFoldDB" id="A0A836LDL0"/>
<feature type="repeat" description="ANK" evidence="3">
    <location>
        <begin position="73"/>
        <end position="107"/>
    </location>
</feature>
<evidence type="ECO:0000256" key="2">
    <source>
        <dbReference type="ARBA" id="ARBA00023043"/>
    </source>
</evidence>